<feature type="region of interest" description="Disordered" evidence="1">
    <location>
        <begin position="1"/>
        <end position="32"/>
    </location>
</feature>
<evidence type="ECO:0000313" key="2">
    <source>
        <dbReference type="EMBL" id="KZT76521.1"/>
    </source>
</evidence>
<name>A0A2Z6ZUL1_9LAMI</name>
<evidence type="ECO:0000313" key="3">
    <source>
        <dbReference type="Proteomes" id="UP000250235"/>
    </source>
</evidence>
<organism evidence="2 3">
    <name type="scientific">Dorcoceras hygrometricum</name>
    <dbReference type="NCBI Taxonomy" id="472368"/>
    <lineage>
        <taxon>Eukaryota</taxon>
        <taxon>Viridiplantae</taxon>
        <taxon>Streptophyta</taxon>
        <taxon>Embryophyta</taxon>
        <taxon>Tracheophyta</taxon>
        <taxon>Spermatophyta</taxon>
        <taxon>Magnoliopsida</taxon>
        <taxon>eudicotyledons</taxon>
        <taxon>Gunneridae</taxon>
        <taxon>Pentapetalae</taxon>
        <taxon>asterids</taxon>
        <taxon>lamiids</taxon>
        <taxon>Lamiales</taxon>
        <taxon>Gesneriaceae</taxon>
        <taxon>Didymocarpoideae</taxon>
        <taxon>Trichosporeae</taxon>
        <taxon>Loxocarpinae</taxon>
        <taxon>Dorcoceras</taxon>
    </lineage>
</organism>
<reference evidence="2 3" key="1">
    <citation type="journal article" date="2015" name="Proc. Natl. Acad. Sci. U.S.A.">
        <title>The resurrection genome of Boea hygrometrica: A blueprint for survival of dehydration.</title>
        <authorList>
            <person name="Xiao L."/>
            <person name="Yang G."/>
            <person name="Zhang L."/>
            <person name="Yang X."/>
            <person name="Zhao S."/>
            <person name="Ji Z."/>
            <person name="Zhou Q."/>
            <person name="Hu M."/>
            <person name="Wang Y."/>
            <person name="Chen M."/>
            <person name="Xu Y."/>
            <person name="Jin H."/>
            <person name="Xiao X."/>
            <person name="Hu G."/>
            <person name="Bao F."/>
            <person name="Hu Y."/>
            <person name="Wan P."/>
            <person name="Li L."/>
            <person name="Deng X."/>
            <person name="Kuang T."/>
            <person name="Xiang C."/>
            <person name="Zhu J.K."/>
            <person name="Oliver M.J."/>
            <person name="He Y."/>
        </authorList>
    </citation>
    <scope>NUCLEOTIDE SEQUENCE [LARGE SCALE GENOMIC DNA]</scope>
    <source>
        <strain evidence="3">cv. XS01</strain>
    </source>
</reference>
<evidence type="ECO:0000256" key="1">
    <source>
        <dbReference type="SAM" id="MobiDB-lite"/>
    </source>
</evidence>
<protein>
    <submittedName>
        <fullName evidence="2">Uncharacterized protein</fullName>
    </submittedName>
</protein>
<keyword evidence="3" id="KW-1185">Reference proteome</keyword>
<sequence length="180" mass="20335">MKKIQRRIGHGAAAHGGAPSSSPRERARATPARWPRMASDFWPRRARRFARCYAVDERWSRAPRCAMITHLGRCVSPVLGALSRLKIGHWPHDVAPPIVRWPRDWHDGGRPPDGGSLHVDACWALVARPAKLRRCRDGRILLGFGSGMSRAAREVFWSVYDIGPVLVDFEILRFLGLELF</sequence>
<dbReference type="AlphaFoldDB" id="A0A2Z6ZUL1"/>
<gene>
    <name evidence="2" type="ORF">F511_46455</name>
</gene>
<proteinExistence type="predicted"/>
<dbReference type="EMBL" id="KV114018">
    <property type="protein sequence ID" value="KZT76521.1"/>
    <property type="molecule type" value="Genomic_DNA"/>
</dbReference>
<accession>A0A2Z6ZUL1</accession>
<dbReference type="Proteomes" id="UP000250235">
    <property type="component" value="Unassembled WGS sequence"/>
</dbReference>